<dbReference type="Gene3D" id="3.20.20.300">
    <property type="entry name" value="Glycoside hydrolase, family 3, N-terminal domain"/>
    <property type="match status" value="1"/>
</dbReference>
<sequence length="336" mass="36974">MHPIMLDVAGYELTNEEREVLAHPLVGGVILFARNFYDPEQLQYLTQQIRSACPHDLLLAVDQEGGRVQRFTKGFTAIPAMRTIKESPESEQLAFDCGKVIATECLAYGVDLTFAPVLDLDGISQVIQCRSFSHDPEQLVILATAFIDGLSRLQMGAIGKHFPGHGNVLADSHIAIPVDPRPSEVIFGHDMAIFIKLMRANRLAGIMPAHVVYPDVDDLPAGFSTTWLQDIVRRRYAFNGVIFSDDLSMHAATQGGTMLERVQMALAAGCDMTLICNAPEEAIHVLDNLGHTEKHIATYSTKVNSLLANPFLNSTDIMQTTEYKDAVANIQRTAEV</sequence>
<dbReference type="AlphaFoldDB" id="A0AA42BKD4"/>
<dbReference type="GO" id="GO:0009252">
    <property type="term" value="P:peptidoglycan biosynthetic process"/>
    <property type="evidence" value="ECO:0007669"/>
    <property type="project" value="UniProtKB-KW"/>
</dbReference>
<dbReference type="RefSeq" id="WP_254098127.1">
    <property type="nucleotide sequence ID" value="NZ_JANATA010000001.1"/>
</dbReference>
<dbReference type="NCBIfam" id="NF003740">
    <property type="entry name" value="PRK05337.1"/>
    <property type="match status" value="1"/>
</dbReference>
<dbReference type="InterPro" id="IPR001764">
    <property type="entry name" value="Glyco_hydro_3_N"/>
</dbReference>
<dbReference type="InterPro" id="IPR036962">
    <property type="entry name" value="Glyco_hydro_3_N_sf"/>
</dbReference>
<feature type="active site" description="Nucleophile" evidence="10">
    <location>
        <position position="245"/>
    </location>
</feature>
<evidence type="ECO:0000256" key="4">
    <source>
        <dbReference type="ARBA" id="ARBA00022801"/>
    </source>
</evidence>
<dbReference type="GO" id="GO:0008360">
    <property type="term" value="P:regulation of cell shape"/>
    <property type="evidence" value="ECO:0007669"/>
    <property type="project" value="UniProtKB-KW"/>
</dbReference>
<dbReference type="InterPro" id="IPR019800">
    <property type="entry name" value="Glyco_hydro_3_AS"/>
</dbReference>
<comment type="function">
    <text evidence="10">Plays a role in peptidoglycan recycling by cleaving the terminal beta-1,4-linked N-acetylglucosamine (GlcNAc) from peptide-linked peptidoglycan fragments, giving rise to free GlcNAc, anhydro-N-acetylmuramic acid and anhydro-N-acetylmuramic acid-linked peptides.</text>
</comment>
<dbReference type="PROSITE" id="PS00775">
    <property type="entry name" value="GLYCOSYL_HYDROL_F3"/>
    <property type="match status" value="1"/>
</dbReference>
<feature type="binding site" evidence="10">
    <location>
        <begin position="160"/>
        <end position="161"/>
    </location>
    <ligand>
        <name>substrate</name>
    </ligand>
</feature>
<keyword evidence="7 10" id="KW-0326">Glycosidase</keyword>
<dbReference type="InterPro" id="IPR050226">
    <property type="entry name" value="NagZ_Beta-hexosaminidase"/>
</dbReference>
<protein>
    <recommendedName>
        <fullName evidence="10">Beta-hexosaminidase</fullName>
        <ecNumber evidence="10">3.2.1.52</ecNumber>
    </recommendedName>
    <alternativeName>
        <fullName evidence="10">Beta-N-acetylhexosaminidase</fullName>
    </alternativeName>
    <alternativeName>
        <fullName evidence="10">N-acetyl-beta-glucosaminidase</fullName>
    </alternativeName>
</protein>
<evidence type="ECO:0000256" key="6">
    <source>
        <dbReference type="ARBA" id="ARBA00022984"/>
    </source>
</evidence>
<feature type="site" description="Important for catalytic activity" evidence="10">
    <location>
        <position position="171"/>
    </location>
</feature>
<proteinExistence type="inferred from homology"/>
<evidence type="ECO:0000256" key="5">
    <source>
        <dbReference type="ARBA" id="ARBA00022960"/>
    </source>
</evidence>
<evidence type="ECO:0000256" key="8">
    <source>
        <dbReference type="ARBA" id="ARBA00023306"/>
    </source>
</evidence>
<name>A0AA42BKD4_9ALTE</name>
<gene>
    <name evidence="10 12" type="primary">nagZ</name>
    <name evidence="12" type="ORF">NLF92_01475</name>
</gene>
<dbReference type="EC" id="3.2.1.52" evidence="10"/>
<evidence type="ECO:0000313" key="12">
    <source>
        <dbReference type="EMBL" id="MCP3427615.1"/>
    </source>
</evidence>
<keyword evidence="6 10" id="KW-0573">Peptidoglycan synthesis</keyword>
<feature type="binding site" evidence="10">
    <location>
        <position position="70"/>
    </location>
    <ligand>
        <name>substrate</name>
    </ligand>
</feature>
<organism evidence="12 13">
    <name type="scientific">Opacimonas viscosa</name>
    <dbReference type="NCBI Taxonomy" id="2961944"/>
    <lineage>
        <taxon>Bacteria</taxon>
        <taxon>Pseudomonadati</taxon>
        <taxon>Pseudomonadota</taxon>
        <taxon>Gammaproteobacteria</taxon>
        <taxon>Alteromonadales</taxon>
        <taxon>Alteromonadaceae</taxon>
        <taxon>Opacimonas</taxon>
    </lineage>
</organism>
<feature type="active site" description="Proton donor/acceptor" evidence="10">
    <location>
        <position position="173"/>
    </location>
</feature>
<evidence type="ECO:0000256" key="2">
    <source>
        <dbReference type="ARBA" id="ARBA00022490"/>
    </source>
</evidence>
<keyword evidence="8 10" id="KW-0131">Cell cycle</keyword>
<dbReference type="GO" id="GO:0051301">
    <property type="term" value="P:cell division"/>
    <property type="evidence" value="ECO:0007669"/>
    <property type="project" value="UniProtKB-KW"/>
</dbReference>
<feature type="binding site" evidence="10">
    <location>
        <position position="62"/>
    </location>
    <ligand>
        <name>substrate</name>
    </ligand>
</feature>
<keyword evidence="9 10" id="KW-0961">Cell wall biogenesis/degradation</keyword>
<dbReference type="Proteomes" id="UP001165413">
    <property type="component" value="Unassembled WGS sequence"/>
</dbReference>
<dbReference type="PANTHER" id="PTHR30480:SF13">
    <property type="entry name" value="BETA-HEXOSAMINIDASE"/>
    <property type="match status" value="1"/>
</dbReference>
<dbReference type="EMBL" id="JANATA010000001">
    <property type="protein sequence ID" value="MCP3427615.1"/>
    <property type="molecule type" value="Genomic_DNA"/>
</dbReference>
<evidence type="ECO:0000259" key="11">
    <source>
        <dbReference type="Pfam" id="PF00933"/>
    </source>
</evidence>
<dbReference type="GO" id="GO:0004563">
    <property type="term" value="F:beta-N-acetylhexosaminidase activity"/>
    <property type="evidence" value="ECO:0007669"/>
    <property type="project" value="UniProtKB-UniRule"/>
</dbReference>
<keyword evidence="5 10" id="KW-0133">Cell shape</keyword>
<dbReference type="GO" id="GO:0005737">
    <property type="term" value="C:cytoplasm"/>
    <property type="evidence" value="ECO:0007669"/>
    <property type="project" value="UniProtKB-SubCell"/>
</dbReference>
<dbReference type="InterPro" id="IPR017853">
    <property type="entry name" value="GH"/>
</dbReference>
<dbReference type="GO" id="GO:0071555">
    <property type="term" value="P:cell wall organization"/>
    <property type="evidence" value="ECO:0007669"/>
    <property type="project" value="UniProtKB-KW"/>
</dbReference>
<comment type="pathway">
    <text evidence="10">Cell wall biogenesis; peptidoglycan recycling.</text>
</comment>
<accession>A0AA42BKD4</accession>
<comment type="caution">
    <text evidence="12">The sequence shown here is derived from an EMBL/GenBank/DDBJ whole genome shotgun (WGS) entry which is preliminary data.</text>
</comment>
<dbReference type="SUPFAM" id="SSF51445">
    <property type="entry name" value="(Trans)glycosidases"/>
    <property type="match status" value="1"/>
</dbReference>
<dbReference type="PANTHER" id="PTHR30480">
    <property type="entry name" value="BETA-HEXOSAMINIDASE-RELATED"/>
    <property type="match status" value="1"/>
</dbReference>
<dbReference type="GO" id="GO:0009254">
    <property type="term" value="P:peptidoglycan turnover"/>
    <property type="evidence" value="ECO:0007669"/>
    <property type="project" value="UniProtKB-UniRule"/>
</dbReference>
<reference evidence="12" key="1">
    <citation type="submission" date="2022-07" db="EMBL/GenBank/DDBJ databases">
        <title>Characterization of the Novel Bacterium Alteromonas immobilis LMIT006 and Alteromonas gregis LMIT007.</title>
        <authorList>
            <person name="Lin X."/>
        </authorList>
    </citation>
    <scope>NUCLEOTIDE SEQUENCE</scope>
    <source>
        <strain evidence="12">LMIT007</strain>
    </source>
</reference>
<feature type="binding site" evidence="10">
    <location>
        <position position="130"/>
    </location>
    <ligand>
        <name>substrate</name>
    </ligand>
</feature>
<dbReference type="HAMAP" id="MF_00364">
    <property type="entry name" value="NagZ"/>
    <property type="match status" value="1"/>
</dbReference>
<keyword evidence="13" id="KW-1185">Reference proteome</keyword>
<keyword evidence="3 10" id="KW-0132">Cell division</keyword>
<comment type="catalytic activity">
    <reaction evidence="1 10">
        <text>Hydrolysis of terminal non-reducing N-acetyl-D-hexosamine residues in N-acetyl-beta-D-hexosaminides.</text>
        <dbReference type="EC" id="3.2.1.52"/>
    </reaction>
</comment>
<dbReference type="Pfam" id="PF00933">
    <property type="entry name" value="Glyco_hydro_3"/>
    <property type="match status" value="1"/>
</dbReference>
<keyword evidence="4 10" id="KW-0378">Hydrolase</keyword>
<comment type="similarity">
    <text evidence="10">Belongs to the glycosyl hydrolase 3 family. NagZ subfamily.</text>
</comment>
<dbReference type="GO" id="GO:0005975">
    <property type="term" value="P:carbohydrate metabolic process"/>
    <property type="evidence" value="ECO:0007669"/>
    <property type="project" value="InterPro"/>
</dbReference>
<keyword evidence="2 10" id="KW-0963">Cytoplasm</keyword>
<evidence type="ECO:0000256" key="7">
    <source>
        <dbReference type="ARBA" id="ARBA00023295"/>
    </source>
</evidence>
<evidence type="ECO:0000256" key="9">
    <source>
        <dbReference type="ARBA" id="ARBA00023316"/>
    </source>
</evidence>
<evidence type="ECO:0000313" key="13">
    <source>
        <dbReference type="Proteomes" id="UP001165413"/>
    </source>
</evidence>
<evidence type="ECO:0000256" key="10">
    <source>
        <dbReference type="HAMAP-Rule" id="MF_00364"/>
    </source>
</evidence>
<feature type="domain" description="Glycoside hydrolase family 3 N-terminal" evidence="11">
    <location>
        <begin position="12"/>
        <end position="305"/>
    </location>
</feature>
<evidence type="ECO:0000256" key="1">
    <source>
        <dbReference type="ARBA" id="ARBA00001231"/>
    </source>
</evidence>
<evidence type="ECO:0000256" key="3">
    <source>
        <dbReference type="ARBA" id="ARBA00022618"/>
    </source>
</evidence>
<comment type="subcellular location">
    <subcellularLocation>
        <location evidence="10">Cytoplasm</location>
    </subcellularLocation>
</comment>
<dbReference type="InterPro" id="IPR022956">
    <property type="entry name" value="Beta_hexosaminidase_bac"/>
</dbReference>